<dbReference type="RefSeq" id="XP_013900051.1">
    <property type="nucleotide sequence ID" value="XM_014044597.1"/>
</dbReference>
<dbReference type="Proteomes" id="UP000054498">
    <property type="component" value="Unassembled WGS sequence"/>
</dbReference>
<feature type="compositionally biased region" description="Gly residues" evidence="1">
    <location>
        <begin position="506"/>
        <end position="522"/>
    </location>
</feature>
<evidence type="ECO:0000313" key="3">
    <source>
        <dbReference type="Proteomes" id="UP000054498"/>
    </source>
</evidence>
<name>A0A0D2MKA7_9CHLO</name>
<feature type="compositionally biased region" description="Polar residues" evidence="1">
    <location>
        <begin position="573"/>
        <end position="583"/>
    </location>
</feature>
<feature type="region of interest" description="Disordered" evidence="1">
    <location>
        <begin position="107"/>
        <end position="131"/>
    </location>
</feature>
<protein>
    <submittedName>
        <fullName evidence="2">Uncharacterized protein</fullName>
    </submittedName>
</protein>
<sequence>MKRTRSDQSLAGACCADGGGGQLADVTAWFAPQGRVSGSSGSGDDLVGGAHIQGQAHAVAAAALAGRLPPQLGGWLATLPAVLSDHGSSSNSLVSLESDLARSSASQPALQQLVASGQQQRQQPSSGGVSHVQTIGMAAGFASHALDCGDEGAPGSRAPPAQPDAGRPRSDTVAGGSGEQLVITSSVVTSRACTPPPLISPAGPARAPALSEFGAAGTGWGMTVTSLRPVRCSAAPSAAAAAPVTCVALDAGARRSGSPAVGKSACTASIGQEQALPSWGLGGSNAPQAFAAAAAFGGGAGMGAMGGGWGQAGGGRGRAGACGGAHFAPAMQAFAAPAAGGPQPVPAIFGRPSASEQPCRAANSVPSAAAPTMPDAGGAAAAGDGWDFARRSAQQRAAGKASGANSTGRRRSSIEQSMPWRAKLEDAIAAAASDGEAAAGCGGAGAGAGGAPGQLAALGGLDVVLDASAGGAGGPQEIYVPGGALSPEAVAERPGQRSSTESEPGSAGGRGSCGERLGGGGAAAAALRGRNTSSSGSERRSGDESPGGSGSASGSGSGSASSGAGGPRLGKARQQSGNSCGSGYYSRQNAGDAALELFVRLNRARQTLATKLQTSIMS</sequence>
<reference evidence="2 3" key="1">
    <citation type="journal article" date="2013" name="BMC Genomics">
        <title>Reconstruction of the lipid metabolism for the microalga Monoraphidium neglectum from its genome sequence reveals characteristics suitable for biofuel production.</title>
        <authorList>
            <person name="Bogen C."/>
            <person name="Al-Dilaimi A."/>
            <person name="Albersmeier A."/>
            <person name="Wichmann J."/>
            <person name="Grundmann M."/>
            <person name="Rupp O."/>
            <person name="Lauersen K.J."/>
            <person name="Blifernez-Klassen O."/>
            <person name="Kalinowski J."/>
            <person name="Goesmann A."/>
            <person name="Mussgnug J.H."/>
            <person name="Kruse O."/>
        </authorList>
    </citation>
    <scope>NUCLEOTIDE SEQUENCE [LARGE SCALE GENOMIC DNA]</scope>
    <source>
        <strain evidence="2 3">SAG 48.87</strain>
    </source>
</reference>
<dbReference type="EMBL" id="KK101397">
    <property type="protein sequence ID" value="KIZ01032.1"/>
    <property type="molecule type" value="Genomic_DNA"/>
</dbReference>
<gene>
    <name evidence="2" type="ORF">MNEG_6926</name>
</gene>
<evidence type="ECO:0000256" key="1">
    <source>
        <dbReference type="SAM" id="MobiDB-lite"/>
    </source>
</evidence>
<feature type="compositionally biased region" description="Low complexity" evidence="1">
    <location>
        <begin position="368"/>
        <end position="385"/>
    </location>
</feature>
<feature type="region of interest" description="Disordered" evidence="1">
    <location>
        <begin position="146"/>
        <end position="177"/>
    </location>
</feature>
<feature type="region of interest" description="Disordered" evidence="1">
    <location>
        <begin position="346"/>
        <end position="419"/>
    </location>
</feature>
<keyword evidence="3" id="KW-1185">Reference proteome</keyword>
<dbReference type="AlphaFoldDB" id="A0A0D2MKA7"/>
<organism evidence="2 3">
    <name type="scientific">Monoraphidium neglectum</name>
    <dbReference type="NCBI Taxonomy" id="145388"/>
    <lineage>
        <taxon>Eukaryota</taxon>
        <taxon>Viridiplantae</taxon>
        <taxon>Chlorophyta</taxon>
        <taxon>core chlorophytes</taxon>
        <taxon>Chlorophyceae</taxon>
        <taxon>CS clade</taxon>
        <taxon>Sphaeropleales</taxon>
        <taxon>Selenastraceae</taxon>
        <taxon>Monoraphidium</taxon>
    </lineage>
</organism>
<dbReference type="KEGG" id="mng:MNEG_6926"/>
<feature type="compositionally biased region" description="Low complexity" evidence="1">
    <location>
        <begin position="116"/>
        <end position="128"/>
    </location>
</feature>
<evidence type="ECO:0000313" key="2">
    <source>
        <dbReference type="EMBL" id="KIZ01032.1"/>
    </source>
</evidence>
<feature type="region of interest" description="Disordered" evidence="1">
    <location>
        <begin position="488"/>
        <end position="583"/>
    </location>
</feature>
<dbReference type="GeneID" id="25739802"/>
<proteinExistence type="predicted"/>
<accession>A0A0D2MKA7</accession>
<feature type="compositionally biased region" description="Gly residues" evidence="1">
    <location>
        <begin position="545"/>
        <end position="568"/>
    </location>
</feature>
<feature type="compositionally biased region" description="Low complexity" evidence="1">
    <location>
        <begin position="523"/>
        <end position="536"/>
    </location>
</feature>